<dbReference type="RefSeq" id="WP_343795700.1">
    <property type="nucleotide sequence ID" value="NZ_BAAADJ010000004.1"/>
</dbReference>
<evidence type="ECO:0000256" key="3">
    <source>
        <dbReference type="ARBA" id="ARBA00004740"/>
    </source>
</evidence>
<sequence length="842" mass="97932">MIIQDQWKLQYFNSGEKRALEVAHPDFIDHFWMTAKVPGDVHSTLLEKGLIEDPFFGHNDQKCRWVEEKEWWYRTEFFYHDSIDSEERVELTFEGLDTFATIYVNGLEVGSTENMLVEHTFDITRVIQMGRNVIAVKFDPVWLVTKEKQQISWSGFARERAWTRKAQMNYGWDWGPRLLTAGIWKPVRVEKKQSVKLDSVFATTSAIEEKKAIIDVEVNLDRTRFGRGKEVSVEVQVRDEGETFTQQAVMSDTQSILTIEVPEPKLWWTHDLGEPFLYDLEVKITDSEQELDRYSQKLGIRTIKLEQEDENGNKLFCFKLNGVRLFAKGTNWIPVHSFIGAAHDDRYKKLIQLSKESHMNMLRVWGGGIYEKDVFYQECDRQGLLVWQDFMFACALYPDYNQNFMKNVEDEIVKAVKRLRPYSCITLWCGNNENDWLWEVEVSSGRIDDPFWGETIYHDLIPSILEKMDPSRFYWPSSPFGGNDHDSEEEGDRHNWQVWHGNIEPRKFGDVPGQDYSVEGVSFKNYKKDFTKFSSEFGMHASSNRYTLERNIPEGQFYWKSDEMSYRNKDYHHQKGILLMEGYTGIPQDIEEYMNFSMLTQAEGLKCGIEHYRRNKPNTSGALVWQLNDCWPGTSWSMIDYDLLPKASYYYAQKGFFHPLLATLDHDVGEPLKFWFVNDTLEPVEDEIVIEVQTFTGEVVWKEKVPFTCGANESQFVVEYTEAEVLGGASASEVVVRLSSGSGTFPENIYYLRDHKDLALPEVSLSVELNQAEQTITISTDQHARFVKIDIPSDQLIYSEQFFDLLPGEQKVIHVRHLEGHEVSLNKVRVGCLNGKAILIDE</sequence>
<keyword evidence="18" id="KW-1185">Reference proteome</keyword>
<dbReference type="Pfam" id="PF17786">
    <property type="entry name" value="Mannosidase_ig"/>
    <property type="match status" value="1"/>
</dbReference>
<evidence type="ECO:0000256" key="10">
    <source>
        <dbReference type="ARBA" id="ARBA00038429"/>
    </source>
</evidence>
<dbReference type="Proteomes" id="UP001500782">
    <property type="component" value="Unassembled WGS sequence"/>
</dbReference>
<feature type="domain" description="Mannosidase Ig/CBM-like" evidence="15">
    <location>
        <begin position="672"/>
        <end position="757"/>
    </location>
</feature>
<dbReference type="PANTHER" id="PTHR43730">
    <property type="entry name" value="BETA-MANNOSIDASE"/>
    <property type="match status" value="1"/>
</dbReference>
<dbReference type="InterPro" id="IPR036156">
    <property type="entry name" value="Beta-gal/glucu_dom_sf"/>
</dbReference>
<dbReference type="Gene3D" id="2.60.40.10">
    <property type="entry name" value="Immunoglobulins"/>
    <property type="match status" value="3"/>
</dbReference>
<organism evidence="17 18">
    <name type="scientific">Bacillus carboniphilus</name>
    <dbReference type="NCBI Taxonomy" id="86663"/>
    <lineage>
        <taxon>Bacteria</taxon>
        <taxon>Bacillati</taxon>
        <taxon>Bacillota</taxon>
        <taxon>Bacilli</taxon>
        <taxon>Bacillales</taxon>
        <taxon>Bacillaceae</taxon>
        <taxon>Bacillus</taxon>
    </lineage>
</organism>
<name>A0ABN0VSH9_9BACI</name>
<evidence type="ECO:0000256" key="5">
    <source>
        <dbReference type="ARBA" id="ARBA00012754"/>
    </source>
</evidence>
<dbReference type="SUPFAM" id="SSF49303">
    <property type="entry name" value="beta-Galactosidase/glucuronidase domain"/>
    <property type="match status" value="3"/>
</dbReference>
<dbReference type="SUPFAM" id="SSF51445">
    <property type="entry name" value="(Trans)glycosidases"/>
    <property type="match status" value="1"/>
</dbReference>
<keyword evidence="7 17" id="KW-0378">Hydrolase</keyword>
<dbReference type="PANTHER" id="PTHR43730:SF1">
    <property type="entry name" value="BETA-MANNOSIDASE"/>
    <property type="match status" value="1"/>
</dbReference>
<gene>
    <name evidence="17" type="ORF">GCM10008967_02920</name>
</gene>
<keyword evidence="9" id="KW-0326">Glycosidase</keyword>
<comment type="caution">
    <text evidence="17">The sequence shown here is derived from an EMBL/GenBank/DDBJ whole genome shotgun (WGS) entry which is preliminary data.</text>
</comment>
<evidence type="ECO:0000256" key="1">
    <source>
        <dbReference type="ARBA" id="ARBA00000829"/>
    </source>
</evidence>
<evidence type="ECO:0000256" key="11">
    <source>
        <dbReference type="ARBA" id="ARBA00041069"/>
    </source>
</evidence>
<reference evidence="17 18" key="1">
    <citation type="journal article" date="2019" name="Int. J. Syst. Evol. Microbiol.">
        <title>The Global Catalogue of Microorganisms (GCM) 10K type strain sequencing project: providing services to taxonomists for standard genome sequencing and annotation.</title>
        <authorList>
            <consortium name="The Broad Institute Genomics Platform"/>
            <consortium name="The Broad Institute Genome Sequencing Center for Infectious Disease"/>
            <person name="Wu L."/>
            <person name="Ma J."/>
        </authorList>
    </citation>
    <scope>NUCLEOTIDE SEQUENCE [LARGE SCALE GENOMIC DNA]</scope>
    <source>
        <strain evidence="17 18">JCM 9731</strain>
    </source>
</reference>
<dbReference type="InterPro" id="IPR006102">
    <property type="entry name" value="Ig-like_GH2"/>
</dbReference>
<proteinExistence type="inferred from homology"/>
<dbReference type="InterPro" id="IPR050887">
    <property type="entry name" value="Beta-mannosidase_GH2"/>
</dbReference>
<evidence type="ECO:0000313" key="18">
    <source>
        <dbReference type="Proteomes" id="UP001500782"/>
    </source>
</evidence>
<dbReference type="InterPro" id="IPR013783">
    <property type="entry name" value="Ig-like_fold"/>
</dbReference>
<comment type="pathway">
    <text evidence="3">Glycan metabolism; N-glycan degradation.</text>
</comment>
<feature type="domain" description="Beta-mannosidase-like galactose-binding" evidence="16">
    <location>
        <begin position="21"/>
        <end position="185"/>
    </location>
</feature>
<dbReference type="Pfam" id="PF00703">
    <property type="entry name" value="Glyco_hydro_2"/>
    <property type="match status" value="1"/>
</dbReference>
<dbReference type="Gene3D" id="3.20.20.80">
    <property type="entry name" value="Glycosidases"/>
    <property type="match status" value="1"/>
</dbReference>
<dbReference type="Gene3D" id="2.60.120.260">
    <property type="entry name" value="Galactose-binding domain-like"/>
    <property type="match status" value="1"/>
</dbReference>
<dbReference type="Pfam" id="PF22666">
    <property type="entry name" value="Glyco_hydro_2_N2"/>
    <property type="match status" value="1"/>
</dbReference>
<dbReference type="InterPro" id="IPR008979">
    <property type="entry name" value="Galactose-bd-like_sf"/>
</dbReference>
<comment type="similarity">
    <text evidence="10">Belongs to the glycosyl hydrolase 2 family. Beta-mannosidase B subfamily.</text>
</comment>
<dbReference type="InterPro" id="IPR041447">
    <property type="entry name" value="Mannosidase_ig"/>
</dbReference>
<evidence type="ECO:0000259" key="14">
    <source>
        <dbReference type="Pfam" id="PF17753"/>
    </source>
</evidence>
<evidence type="ECO:0000256" key="7">
    <source>
        <dbReference type="ARBA" id="ARBA00022801"/>
    </source>
</evidence>
<evidence type="ECO:0000313" key="17">
    <source>
        <dbReference type="EMBL" id="GAA0315789.1"/>
    </source>
</evidence>
<accession>A0ABN0VSH9</accession>
<evidence type="ECO:0000256" key="12">
    <source>
        <dbReference type="ARBA" id="ARBA00041614"/>
    </source>
</evidence>
<keyword evidence="8" id="KW-0325">Glycoprotein</keyword>
<evidence type="ECO:0000259" key="13">
    <source>
        <dbReference type="Pfam" id="PF00703"/>
    </source>
</evidence>
<evidence type="ECO:0000256" key="2">
    <source>
        <dbReference type="ARBA" id="ARBA00004613"/>
    </source>
</evidence>
<evidence type="ECO:0000256" key="6">
    <source>
        <dbReference type="ARBA" id="ARBA00022525"/>
    </source>
</evidence>
<evidence type="ECO:0000256" key="4">
    <source>
        <dbReference type="ARBA" id="ARBA00011738"/>
    </source>
</evidence>
<dbReference type="InterPro" id="IPR041625">
    <property type="entry name" value="Beta-mannosidase_Ig"/>
</dbReference>
<dbReference type="InterPro" id="IPR054593">
    <property type="entry name" value="Beta-mannosidase-like_N2"/>
</dbReference>
<protein>
    <recommendedName>
        <fullName evidence="11">Beta-mannosidase B</fullName>
        <ecNumber evidence="5">3.2.1.25</ecNumber>
    </recommendedName>
    <alternativeName>
        <fullName evidence="12">Mannanase B</fullName>
    </alternativeName>
</protein>
<dbReference type="EMBL" id="BAAADJ010000004">
    <property type="protein sequence ID" value="GAA0315789.1"/>
    <property type="molecule type" value="Genomic_DNA"/>
</dbReference>
<comment type="subunit">
    <text evidence="4">Homodimer.</text>
</comment>
<evidence type="ECO:0000259" key="16">
    <source>
        <dbReference type="Pfam" id="PF22666"/>
    </source>
</evidence>
<keyword evidence="6" id="KW-0964">Secreted</keyword>
<dbReference type="Pfam" id="PF17753">
    <property type="entry name" value="Ig_mannosidase"/>
    <property type="match status" value="1"/>
</dbReference>
<evidence type="ECO:0000256" key="8">
    <source>
        <dbReference type="ARBA" id="ARBA00023180"/>
    </source>
</evidence>
<comment type="catalytic activity">
    <reaction evidence="1">
        <text>Hydrolysis of terminal, non-reducing beta-D-mannose residues in beta-D-mannosides.</text>
        <dbReference type="EC" id="3.2.1.25"/>
    </reaction>
</comment>
<dbReference type="EC" id="3.2.1.25" evidence="5"/>
<feature type="domain" description="Beta-mannosidase Ig-fold" evidence="14">
    <location>
        <begin position="760"/>
        <end position="820"/>
    </location>
</feature>
<feature type="domain" description="Glycoside hydrolase family 2 immunoglobulin-like beta-sandwich" evidence="13">
    <location>
        <begin position="196"/>
        <end position="301"/>
    </location>
</feature>
<dbReference type="GO" id="GO:0016787">
    <property type="term" value="F:hydrolase activity"/>
    <property type="evidence" value="ECO:0007669"/>
    <property type="project" value="UniProtKB-KW"/>
</dbReference>
<evidence type="ECO:0000259" key="15">
    <source>
        <dbReference type="Pfam" id="PF17786"/>
    </source>
</evidence>
<comment type="subcellular location">
    <subcellularLocation>
        <location evidence="2">Secreted</location>
    </subcellularLocation>
</comment>
<dbReference type="InterPro" id="IPR017853">
    <property type="entry name" value="GH"/>
</dbReference>
<dbReference type="SUPFAM" id="SSF49785">
    <property type="entry name" value="Galactose-binding domain-like"/>
    <property type="match status" value="1"/>
</dbReference>
<evidence type="ECO:0000256" key="9">
    <source>
        <dbReference type="ARBA" id="ARBA00023295"/>
    </source>
</evidence>